<feature type="domain" description="Fluoroacetyl-CoA-specific thioesterase-like" evidence="1">
    <location>
        <begin position="16"/>
        <end position="121"/>
    </location>
</feature>
<evidence type="ECO:0000259" key="1">
    <source>
        <dbReference type="Pfam" id="PF22636"/>
    </source>
</evidence>
<dbReference type="RefSeq" id="WP_201362079.1">
    <property type="nucleotide sequence ID" value="NZ_BNJJ01000006.1"/>
</dbReference>
<sequence>MQPIPLDQQAVFEITVTDQMTVQFEELGAVHPVYATYWMTKHMELVSRKLLLPFLEQNEEAIGHEVVVRHIASALPGMRVRLTAHHLRTEKNRIYIHCQVYNELSDLIGEGQTTQVVLAREKLDSNFHLLQTRWQQFQQAPSGPAIPGQHANNA</sequence>
<gene>
    <name evidence="2" type="ORF">KSZ_24680</name>
</gene>
<dbReference type="Proteomes" id="UP000635565">
    <property type="component" value="Unassembled WGS sequence"/>
</dbReference>
<organism evidence="2 3">
    <name type="scientific">Dictyobacter formicarum</name>
    <dbReference type="NCBI Taxonomy" id="2778368"/>
    <lineage>
        <taxon>Bacteria</taxon>
        <taxon>Bacillati</taxon>
        <taxon>Chloroflexota</taxon>
        <taxon>Ktedonobacteria</taxon>
        <taxon>Ktedonobacterales</taxon>
        <taxon>Dictyobacteraceae</taxon>
        <taxon>Dictyobacter</taxon>
    </lineage>
</organism>
<evidence type="ECO:0000313" key="3">
    <source>
        <dbReference type="Proteomes" id="UP000635565"/>
    </source>
</evidence>
<dbReference type="PANTHER" id="PTHR36934:SF1">
    <property type="entry name" value="THIOESTERASE DOMAIN-CONTAINING PROTEIN"/>
    <property type="match status" value="1"/>
</dbReference>
<evidence type="ECO:0000313" key="2">
    <source>
        <dbReference type="EMBL" id="GHO84462.1"/>
    </source>
</evidence>
<accession>A0ABQ3VE79</accession>
<dbReference type="InterPro" id="IPR025540">
    <property type="entry name" value="FlK"/>
</dbReference>
<protein>
    <submittedName>
        <fullName evidence="2">Thioesterase</fullName>
    </submittedName>
</protein>
<dbReference type="Gene3D" id="3.10.129.10">
    <property type="entry name" value="Hotdog Thioesterase"/>
    <property type="match status" value="1"/>
</dbReference>
<keyword evidence="3" id="KW-1185">Reference proteome</keyword>
<dbReference type="SUPFAM" id="SSF54637">
    <property type="entry name" value="Thioesterase/thiol ester dehydrase-isomerase"/>
    <property type="match status" value="1"/>
</dbReference>
<reference evidence="2 3" key="1">
    <citation type="journal article" date="2021" name="Int. J. Syst. Evol. Microbiol.">
        <title>Reticulibacter mediterranei gen. nov., sp. nov., within the new family Reticulibacteraceae fam. nov., and Ktedonospora formicarum gen. nov., sp. nov., Ktedonobacter robiniae sp. nov., Dictyobacter formicarum sp. nov. and Dictyobacter arantiisoli sp. nov., belonging to the class Ktedonobacteria.</title>
        <authorList>
            <person name="Yabe S."/>
            <person name="Zheng Y."/>
            <person name="Wang C.M."/>
            <person name="Sakai Y."/>
            <person name="Abe K."/>
            <person name="Yokota A."/>
            <person name="Donadio S."/>
            <person name="Cavaletti L."/>
            <person name="Monciardini P."/>
        </authorList>
    </citation>
    <scope>NUCLEOTIDE SEQUENCE [LARGE SCALE GENOMIC DNA]</scope>
    <source>
        <strain evidence="2 3">SOSP1-9</strain>
    </source>
</reference>
<name>A0ABQ3VE79_9CHLR</name>
<comment type="caution">
    <text evidence="2">The sequence shown here is derived from an EMBL/GenBank/DDBJ whole genome shotgun (WGS) entry which is preliminary data.</text>
</comment>
<dbReference type="InterPro" id="IPR054485">
    <property type="entry name" value="FlK-like_dom"/>
</dbReference>
<dbReference type="Pfam" id="PF22636">
    <property type="entry name" value="FlK"/>
    <property type="match status" value="1"/>
</dbReference>
<dbReference type="InterPro" id="IPR029069">
    <property type="entry name" value="HotDog_dom_sf"/>
</dbReference>
<dbReference type="EMBL" id="BNJJ01000006">
    <property type="protein sequence ID" value="GHO84462.1"/>
    <property type="molecule type" value="Genomic_DNA"/>
</dbReference>
<proteinExistence type="predicted"/>
<dbReference type="PANTHER" id="PTHR36934">
    <property type="entry name" value="BLR0278 PROTEIN"/>
    <property type="match status" value="1"/>
</dbReference>